<name>A0ABC8CM06_CORST</name>
<reference evidence="1 2" key="1">
    <citation type="submission" date="2017-11" db="EMBL/GenBank/DDBJ databases">
        <title>Whole genome sequencing of cultured pathogen.</title>
        <authorList>
            <person name="Hoffmann M."/>
            <person name="Sanchez M."/>
            <person name="Timme R."/>
            <person name="Nudel K."/>
            <person name="Bry L."/>
        </authorList>
    </citation>
    <scope>NUCLEOTIDE SEQUENCE [LARGE SCALE GENOMIC DNA]</scope>
    <source>
        <strain evidence="1 2">216</strain>
    </source>
</reference>
<evidence type="ECO:0008006" key="3">
    <source>
        <dbReference type="Google" id="ProtNLM"/>
    </source>
</evidence>
<dbReference type="RefSeq" id="WP_049063853.1">
    <property type="nucleotide sequence ID" value="NZ_CP024931.1"/>
</dbReference>
<dbReference type="Gene3D" id="3.40.960.10">
    <property type="entry name" value="VSR Endonuclease"/>
    <property type="match status" value="1"/>
</dbReference>
<accession>A0ABC8CM06</accession>
<proteinExistence type="predicted"/>
<protein>
    <recommendedName>
        <fullName evidence="3">DUF559 domain-containing protein</fullName>
    </recommendedName>
</protein>
<dbReference type="SUPFAM" id="SSF52980">
    <property type="entry name" value="Restriction endonuclease-like"/>
    <property type="match status" value="1"/>
</dbReference>
<dbReference type="EMBL" id="CP024932">
    <property type="protein sequence ID" value="ATZ08702.1"/>
    <property type="molecule type" value="Genomic_DNA"/>
</dbReference>
<sequence length="282" mass="33161">MEIYTGRNASRRGGLKICHGLYLSAEPSPHQLAEILTRRWPDSALDGYSAAAKHLNQRLKFPLQLIRANRLPESTYFKSRRAQPKGVFPYDEVNVCNPLQALEIMPEDHAVDFLEHLLPGKHARERLKLWEMDFPRFPAHTRRVLERAILGADSVPERRLTRALEPYFEVRNNAMIGPYRWDLRLDKHRIAIEVDGYAYHSGETRQRFELDRQKLNDAAHRGWIPLHYTATTIKHHCDKVVQQVLAIAHGRKDYMRPPWDWHFLWSYEREGTYSRRPPERSA</sequence>
<dbReference type="InterPro" id="IPR011335">
    <property type="entry name" value="Restrct_endonuc-II-like"/>
</dbReference>
<gene>
    <name evidence="1" type="ORF">A9D01_08045</name>
</gene>
<dbReference type="AlphaFoldDB" id="A0ABC8CM06"/>
<evidence type="ECO:0000313" key="2">
    <source>
        <dbReference type="Proteomes" id="UP000231994"/>
    </source>
</evidence>
<dbReference type="Proteomes" id="UP000231994">
    <property type="component" value="Chromosome"/>
</dbReference>
<evidence type="ECO:0000313" key="1">
    <source>
        <dbReference type="EMBL" id="ATZ08702.1"/>
    </source>
</evidence>
<organism evidence="1 2">
    <name type="scientific">Corynebacterium striatum</name>
    <dbReference type="NCBI Taxonomy" id="43770"/>
    <lineage>
        <taxon>Bacteria</taxon>
        <taxon>Bacillati</taxon>
        <taxon>Actinomycetota</taxon>
        <taxon>Actinomycetes</taxon>
        <taxon>Mycobacteriales</taxon>
        <taxon>Corynebacteriaceae</taxon>
        <taxon>Corynebacterium</taxon>
    </lineage>
</organism>